<dbReference type="OrthoDB" id="4897717at2"/>
<keyword evidence="2" id="KW-1185">Reference proteome</keyword>
<dbReference type="Gene3D" id="3.40.50.620">
    <property type="entry name" value="HUPs"/>
    <property type="match status" value="1"/>
</dbReference>
<dbReference type="SUPFAM" id="SSF52402">
    <property type="entry name" value="Adenine nucleotide alpha hydrolases-like"/>
    <property type="match status" value="1"/>
</dbReference>
<name>A0A1H1S891_9GAMM</name>
<protein>
    <recommendedName>
        <fullName evidence="3">Asparagine synthase</fullName>
    </recommendedName>
</protein>
<dbReference type="RefSeq" id="WP_090273128.1">
    <property type="nucleotide sequence ID" value="NZ_LT629748.1"/>
</dbReference>
<gene>
    <name evidence="1" type="ORF">SAMN05216198_1957</name>
</gene>
<evidence type="ECO:0000313" key="1">
    <source>
        <dbReference type="EMBL" id="SDS44172.1"/>
    </source>
</evidence>
<accession>A0A1H1S891</accession>
<evidence type="ECO:0008006" key="3">
    <source>
        <dbReference type="Google" id="ProtNLM"/>
    </source>
</evidence>
<dbReference type="AlphaFoldDB" id="A0A1H1S891"/>
<organism evidence="1 2">
    <name type="scientific">Halopseudomonas litoralis</name>
    <dbReference type="NCBI Taxonomy" id="797277"/>
    <lineage>
        <taxon>Bacteria</taxon>
        <taxon>Pseudomonadati</taxon>
        <taxon>Pseudomonadota</taxon>
        <taxon>Gammaproteobacteria</taxon>
        <taxon>Pseudomonadales</taxon>
        <taxon>Pseudomonadaceae</taxon>
        <taxon>Halopseudomonas</taxon>
    </lineage>
</organism>
<dbReference type="EMBL" id="LT629748">
    <property type="protein sequence ID" value="SDS44172.1"/>
    <property type="molecule type" value="Genomic_DNA"/>
</dbReference>
<dbReference type="InterPro" id="IPR014729">
    <property type="entry name" value="Rossmann-like_a/b/a_fold"/>
</dbReference>
<dbReference type="STRING" id="797277.SAMN05216198_1957"/>
<proteinExistence type="predicted"/>
<dbReference type="Proteomes" id="UP000243426">
    <property type="component" value="Chromosome I"/>
</dbReference>
<reference evidence="2" key="1">
    <citation type="submission" date="2016-10" db="EMBL/GenBank/DDBJ databases">
        <authorList>
            <person name="Varghese N."/>
            <person name="Submissions S."/>
        </authorList>
    </citation>
    <scope>NUCLEOTIDE SEQUENCE [LARGE SCALE GENOMIC DNA]</scope>
    <source>
        <strain evidence="2">2SM5</strain>
    </source>
</reference>
<evidence type="ECO:0000313" key="2">
    <source>
        <dbReference type="Proteomes" id="UP000243426"/>
    </source>
</evidence>
<sequence length="424" mass="49034">MVLPDEMIKVKVDEYLSFGYTLPELIEYSVKYDCSNNELSVEDWYKEINAVLNTVYDRIFAELPNHAKCVVPISGGWDSRALLAEAVERLGADRVTTVTFGTPGQFDYDIGNYIGETFNTNHTAINLNYTRLSFSELVKSAKNSSWTYMPDAYFNKLARCAVCERDDLVLSGFMGDPTTGSFLNKKNNALDGTILSFMKTQVRGRAISKDTFKRIRGVEIVSDAEVDSLSLYFNIRQKSCILPIISGNSPRYQWTESLPSCGSTQAKIFSPFSSAEWIELWSRVPRKLKENQNLYLGYLNYQYPSFFSLPSKYSYGIHKRRFIRKFFRLSFLGSKYLVDKVFGKNRFFYENLNYINYDTAFINRDDYRDLLKESFHIVSEFMGIDNDFDRLYREHCRDRLSHSEFFLLVIGAAVNIRAEAEVEK</sequence>